<reference evidence="13" key="1">
    <citation type="submission" date="2016-11" db="EMBL/GenBank/DDBJ databases">
        <authorList>
            <person name="Varghese N."/>
            <person name="Submissions S."/>
        </authorList>
    </citation>
    <scope>NUCLEOTIDE SEQUENCE [LARGE SCALE GENOMIC DNA]</scope>
    <source>
        <strain evidence="13">DSM 21264</strain>
    </source>
</reference>
<evidence type="ECO:0000256" key="1">
    <source>
        <dbReference type="ARBA" id="ARBA00022679"/>
    </source>
</evidence>
<gene>
    <name evidence="7" type="primary">araB</name>
    <name evidence="12" type="ORF">SAMN02745781_02302</name>
</gene>
<evidence type="ECO:0000259" key="10">
    <source>
        <dbReference type="Pfam" id="PF00370"/>
    </source>
</evidence>
<dbReference type="InterPro" id="IPR005929">
    <property type="entry name" value="Ribulokinase"/>
</dbReference>
<comment type="similarity">
    <text evidence="7 9">Belongs to the ribulokinase family.</text>
</comment>
<dbReference type="SUPFAM" id="SSF53067">
    <property type="entry name" value="Actin-like ATPase domain"/>
    <property type="match status" value="2"/>
</dbReference>
<evidence type="ECO:0000256" key="6">
    <source>
        <dbReference type="ARBA" id="ARBA00023277"/>
    </source>
</evidence>
<evidence type="ECO:0000313" key="12">
    <source>
        <dbReference type="EMBL" id="SHF44820.1"/>
    </source>
</evidence>
<dbReference type="GO" id="GO:0019569">
    <property type="term" value="P:L-arabinose catabolic process to D-xylulose 5-phosphate"/>
    <property type="evidence" value="ECO:0007669"/>
    <property type="project" value="UniProtKB-UniRule"/>
</dbReference>
<dbReference type="Proteomes" id="UP000184159">
    <property type="component" value="Unassembled WGS sequence"/>
</dbReference>
<dbReference type="InterPro" id="IPR018484">
    <property type="entry name" value="FGGY_N"/>
</dbReference>
<keyword evidence="1 7" id="KW-0808">Transferase</keyword>
<dbReference type="HAMAP" id="MF_00520">
    <property type="entry name" value="Ribulokinase"/>
    <property type="match status" value="1"/>
</dbReference>
<dbReference type="GO" id="GO:0019150">
    <property type="term" value="F:D-ribulokinase activity"/>
    <property type="evidence" value="ECO:0007669"/>
    <property type="project" value="RHEA"/>
</dbReference>
<evidence type="ECO:0000256" key="4">
    <source>
        <dbReference type="ARBA" id="ARBA00022840"/>
    </source>
</evidence>
<feature type="domain" description="Carbohydrate kinase FGGY N-terminal" evidence="10">
    <location>
        <begin position="10"/>
        <end position="287"/>
    </location>
</feature>
<feature type="domain" description="Carbohydrate kinase FGGY C-terminal" evidence="11">
    <location>
        <begin position="296"/>
        <end position="507"/>
    </location>
</feature>
<dbReference type="Gene3D" id="3.30.420.40">
    <property type="match status" value="1"/>
</dbReference>
<protein>
    <recommendedName>
        <fullName evidence="7 8">Ribulokinase</fullName>
        <ecNumber evidence="7 8">2.7.1.16</ecNumber>
    </recommendedName>
</protein>
<evidence type="ECO:0000256" key="8">
    <source>
        <dbReference type="NCBIfam" id="TIGR01234"/>
    </source>
</evidence>
<evidence type="ECO:0000256" key="5">
    <source>
        <dbReference type="ARBA" id="ARBA00022935"/>
    </source>
</evidence>
<dbReference type="RefSeq" id="WP_072959353.1">
    <property type="nucleotide sequence ID" value="NZ_FQUH01000010.1"/>
</dbReference>
<comment type="catalytic activity">
    <reaction evidence="7 9">
        <text>L-ribulose + ATP = L-ribulose 5-phosphate + ADP + H(+)</text>
        <dbReference type="Rhea" id="RHEA:22072"/>
        <dbReference type="ChEBI" id="CHEBI:15378"/>
        <dbReference type="ChEBI" id="CHEBI:16880"/>
        <dbReference type="ChEBI" id="CHEBI:30616"/>
        <dbReference type="ChEBI" id="CHEBI:58226"/>
        <dbReference type="ChEBI" id="CHEBI:456216"/>
        <dbReference type="EC" id="2.7.1.16"/>
    </reaction>
</comment>
<name>A0A1M5BR11_VIBGA</name>
<keyword evidence="2 7" id="KW-0547">Nucleotide-binding</keyword>
<keyword evidence="13" id="KW-1185">Reference proteome</keyword>
<dbReference type="InterPro" id="IPR043129">
    <property type="entry name" value="ATPase_NBD"/>
</dbReference>
<evidence type="ECO:0000256" key="2">
    <source>
        <dbReference type="ARBA" id="ARBA00022741"/>
    </source>
</evidence>
<dbReference type="CDD" id="cd07781">
    <property type="entry name" value="ASKHA_NBD_FGGY_L-RBK"/>
    <property type="match status" value="1"/>
</dbReference>
<dbReference type="GO" id="GO:0005524">
    <property type="term" value="F:ATP binding"/>
    <property type="evidence" value="ECO:0007669"/>
    <property type="project" value="UniProtKB-UniRule"/>
</dbReference>
<dbReference type="Gene3D" id="1.20.58.2240">
    <property type="match status" value="1"/>
</dbReference>
<evidence type="ECO:0000256" key="9">
    <source>
        <dbReference type="RuleBase" id="RU003455"/>
    </source>
</evidence>
<dbReference type="Pfam" id="PF00370">
    <property type="entry name" value="FGGY_N"/>
    <property type="match status" value="1"/>
</dbReference>
<keyword evidence="6 7" id="KW-0119">Carbohydrate metabolism</keyword>
<accession>A0A1M5BR11</accession>
<evidence type="ECO:0000256" key="7">
    <source>
        <dbReference type="HAMAP-Rule" id="MF_00520"/>
    </source>
</evidence>
<dbReference type="PIRSF" id="PIRSF000538">
    <property type="entry name" value="GlpK"/>
    <property type="match status" value="1"/>
</dbReference>
<dbReference type="EC" id="2.7.1.16" evidence="7 8"/>
<dbReference type="NCBIfam" id="NF003154">
    <property type="entry name" value="PRK04123.1"/>
    <property type="match status" value="1"/>
</dbReference>
<keyword evidence="4 7" id="KW-0067">ATP-binding</keyword>
<dbReference type="InterPro" id="IPR000577">
    <property type="entry name" value="Carb_kinase_FGGY"/>
</dbReference>
<dbReference type="NCBIfam" id="TIGR01234">
    <property type="entry name" value="L-ribulokinase"/>
    <property type="match status" value="1"/>
</dbReference>
<dbReference type="InterPro" id="IPR018485">
    <property type="entry name" value="FGGY_C"/>
</dbReference>
<proteinExistence type="inferred from homology"/>
<dbReference type="AlphaFoldDB" id="A0A1M5BR11"/>
<dbReference type="GO" id="GO:0008741">
    <property type="term" value="F:ribulokinase activity"/>
    <property type="evidence" value="ECO:0007669"/>
    <property type="project" value="UniProtKB-UniRule"/>
</dbReference>
<dbReference type="EMBL" id="FQUH01000010">
    <property type="protein sequence ID" value="SHF44820.1"/>
    <property type="molecule type" value="Genomic_DNA"/>
</dbReference>
<dbReference type="GO" id="GO:0005737">
    <property type="term" value="C:cytoplasm"/>
    <property type="evidence" value="ECO:0007669"/>
    <property type="project" value="TreeGrafter"/>
</dbReference>
<comment type="pathway">
    <text evidence="7 9">Carbohydrate degradation; L-arabinose degradation via L-ribulose; D-xylulose 5-phosphate from L-arabinose (bacterial route): step 2/3.</text>
</comment>
<dbReference type="PANTHER" id="PTHR43435:SF4">
    <property type="entry name" value="FGGY CARBOHYDRATE KINASE DOMAIN-CONTAINING PROTEIN"/>
    <property type="match status" value="1"/>
</dbReference>
<dbReference type="PANTHER" id="PTHR43435">
    <property type="entry name" value="RIBULOKINASE"/>
    <property type="match status" value="1"/>
</dbReference>
<evidence type="ECO:0000256" key="3">
    <source>
        <dbReference type="ARBA" id="ARBA00022777"/>
    </source>
</evidence>
<dbReference type="Pfam" id="PF02782">
    <property type="entry name" value="FGGY_C"/>
    <property type="match status" value="1"/>
</dbReference>
<organism evidence="12 13">
    <name type="scientific">Vibrio gazogenes DSM 21264 = NBRC 103151</name>
    <dbReference type="NCBI Taxonomy" id="1123492"/>
    <lineage>
        <taxon>Bacteria</taxon>
        <taxon>Pseudomonadati</taxon>
        <taxon>Pseudomonadota</taxon>
        <taxon>Gammaproteobacteria</taxon>
        <taxon>Vibrionales</taxon>
        <taxon>Vibrionaceae</taxon>
        <taxon>Vibrio</taxon>
    </lineage>
</organism>
<evidence type="ECO:0000313" key="13">
    <source>
        <dbReference type="Proteomes" id="UP000184159"/>
    </source>
</evidence>
<keyword evidence="3 7" id="KW-0418">Kinase</keyword>
<keyword evidence="5 7" id="KW-0054">Arabinose catabolism</keyword>
<sequence length="572" mass="61497">MENRQKSEPYVIGLDFGSDSVRALLVNARTGAELSSGVAEYPRWKEGKYCQPAQSQFRHHPKDYLESMTQAIQDAVAQVSTEIAQSVVGIGVDSTGSTPAPIDADGQVLALRPEFADNPNAMFILWKDHTSVSMAERINQLAHSGDFPDYTRYVGGIYSSEWFWAKAAWVSEQDAAVAQHAYSWVELCDWVPAVLSGHQHPDVLRRGVCAAGHKVMWHESWDGLPSEAFLTAVSPTLAGLRDRMYHEVYTADQVAGHLTDEWAAQLGLPAGIAIAVGEFDCHMGAVGAGAGAHDLVKVIGTSTCDILMVDPQQVADKAIAGICGQVLGSSLPNMTALEAGQSAFGDIYAWYKRLLVWPVEQYLRDHPDVNFDLAEFENALIPQLAQAAATLEEGGNQALAVDWHNGRRTPNANQRLKGAIAELNLGSTAVDLFAGLVEATAHGAKAIVDCFVSQGVDVNRLIAIGGISQKSPYVMQTCANVIGREIVVAESEQCCALGAAIFAAVAAGVYATTQEAQTQMASPISRTYTPTSAVANIRATRYDMYCHLGQSLEQLSQDRLDDAASSLSKEDA</sequence>
<comment type="catalytic activity">
    <reaction evidence="7">
        <text>D-ribulose + ATP = D-ribulose 5-phosphate + ADP + H(+)</text>
        <dbReference type="Rhea" id="RHEA:17601"/>
        <dbReference type="ChEBI" id="CHEBI:15378"/>
        <dbReference type="ChEBI" id="CHEBI:17173"/>
        <dbReference type="ChEBI" id="CHEBI:30616"/>
        <dbReference type="ChEBI" id="CHEBI:58121"/>
        <dbReference type="ChEBI" id="CHEBI:456216"/>
        <dbReference type="EC" id="2.7.1.16"/>
    </reaction>
</comment>
<dbReference type="UniPathway" id="UPA00145">
    <property type="reaction ID" value="UER00566"/>
</dbReference>
<evidence type="ECO:0000259" key="11">
    <source>
        <dbReference type="Pfam" id="PF02782"/>
    </source>
</evidence>